<accession>A0A364K2G2</accession>
<dbReference type="Proteomes" id="UP000251213">
    <property type="component" value="Unassembled WGS sequence"/>
</dbReference>
<keyword evidence="4" id="KW-1185">Reference proteome</keyword>
<evidence type="ECO:0000256" key="1">
    <source>
        <dbReference type="SAM" id="MobiDB-lite"/>
    </source>
</evidence>
<feature type="transmembrane region" description="Helical" evidence="2">
    <location>
        <begin position="104"/>
        <end position="127"/>
    </location>
</feature>
<comment type="caution">
    <text evidence="3">The sequence shown here is derived from an EMBL/GenBank/DDBJ whole genome shotgun (WGS) entry which is preliminary data.</text>
</comment>
<keyword evidence="2" id="KW-1133">Transmembrane helix</keyword>
<reference evidence="3 4" key="1">
    <citation type="submission" date="2018-06" db="EMBL/GenBank/DDBJ databases">
        <title>Thermoflavimicrobium daqus sp. nov., a thermophilic microbe isolated from Moutai-flavour Daqu.</title>
        <authorList>
            <person name="Wang X."/>
            <person name="Zhou H."/>
        </authorList>
    </citation>
    <scope>NUCLEOTIDE SEQUENCE [LARGE SCALE GENOMIC DNA]</scope>
    <source>
        <strain evidence="3 4">FBKL4.011</strain>
    </source>
</reference>
<protein>
    <submittedName>
        <fullName evidence="3">Uncharacterized protein</fullName>
    </submittedName>
</protein>
<feature type="transmembrane region" description="Helical" evidence="2">
    <location>
        <begin position="79"/>
        <end position="98"/>
    </location>
</feature>
<feature type="compositionally biased region" description="Low complexity" evidence="1">
    <location>
        <begin position="222"/>
        <end position="242"/>
    </location>
</feature>
<organism evidence="3 4">
    <name type="scientific">Thermoflavimicrobium daqui</name>
    <dbReference type="NCBI Taxonomy" id="2137476"/>
    <lineage>
        <taxon>Bacteria</taxon>
        <taxon>Bacillati</taxon>
        <taxon>Bacillota</taxon>
        <taxon>Bacilli</taxon>
        <taxon>Bacillales</taxon>
        <taxon>Thermoactinomycetaceae</taxon>
        <taxon>Thermoflavimicrobium</taxon>
    </lineage>
</organism>
<dbReference type="EMBL" id="QJKK01000009">
    <property type="protein sequence ID" value="RAL22604.1"/>
    <property type="molecule type" value="Genomic_DNA"/>
</dbReference>
<name>A0A364K2G2_9BACL</name>
<keyword evidence="2" id="KW-0812">Transmembrane</keyword>
<evidence type="ECO:0000313" key="4">
    <source>
        <dbReference type="Proteomes" id="UP000251213"/>
    </source>
</evidence>
<dbReference type="OrthoDB" id="2922473at2"/>
<evidence type="ECO:0000313" key="3">
    <source>
        <dbReference type="EMBL" id="RAL22604.1"/>
    </source>
</evidence>
<sequence length="251" mass="28045">MNYIRGVALAEDEKVIREYEAAQSPDLEEPGYLIVTDRRILLNSEKSKGKTNLNFREIKIDQVSGIVSYVGKKIDWGRILLAVILFIVLSIITSSLGSDYDDSITFMQVIFFLLTLGIPGYLIYLAVFKKAIQTELRIFCSNISVSPLGVSGDDRGFISRIFGWGRNEEYMSIIGIEPAKDTLQAMRELGALINDIQVLGGEAAYQKWSKVSFTNEKVITDSFTSPTNSNTNSSSTNTTTTQTKRDNESFF</sequence>
<gene>
    <name evidence="3" type="ORF">DL897_14440</name>
</gene>
<dbReference type="AlphaFoldDB" id="A0A364K2G2"/>
<proteinExistence type="predicted"/>
<reference evidence="3 4" key="2">
    <citation type="submission" date="2018-06" db="EMBL/GenBank/DDBJ databases">
        <authorList>
            <person name="Zhirakovskaya E."/>
        </authorList>
    </citation>
    <scope>NUCLEOTIDE SEQUENCE [LARGE SCALE GENOMIC DNA]</scope>
    <source>
        <strain evidence="3 4">FBKL4.011</strain>
    </source>
</reference>
<keyword evidence="2" id="KW-0472">Membrane</keyword>
<feature type="region of interest" description="Disordered" evidence="1">
    <location>
        <begin position="222"/>
        <end position="251"/>
    </location>
</feature>
<dbReference type="RefSeq" id="WP_113659847.1">
    <property type="nucleotide sequence ID" value="NZ_KZ845671.1"/>
</dbReference>
<evidence type="ECO:0000256" key="2">
    <source>
        <dbReference type="SAM" id="Phobius"/>
    </source>
</evidence>